<gene>
    <name evidence="3" type="ORF">THRCLA_10386</name>
</gene>
<dbReference type="InterPro" id="IPR036598">
    <property type="entry name" value="GOLD_dom_sf"/>
</dbReference>
<dbReference type="InterPro" id="IPR001251">
    <property type="entry name" value="CRAL-TRIO_dom"/>
</dbReference>
<organism evidence="3 4">
    <name type="scientific">Thraustotheca clavata</name>
    <dbReference type="NCBI Taxonomy" id="74557"/>
    <lineage>
        <taxon>Eukaryota</taxon>
        <taxon>Sar</taxon>
        <taxon>Stramenopiles</taxon>
        <taxon>Oomycota</taxon>
        <taxon>Saprolegniomycetes</taxon>
        <taxon>Saprolegniales</taxon>
        <taxon>Achlyaceae</taxon>
        <taxon>Thraustotheca</taxon>
    </lineage>
</organism>
<dbReference type="SUPFAM" id="SSF101576">
    <property type="entry name" value="Supernatant protein factor (SPF), C-terminal domain"/>
    <property type="match status" value="1"/>
</dbReference>
<dbReference type="GO" id="GO:0005737">
    <property type="term" value="C:cytoplasm"/>
    <property type="evidence" value="ECO:0007669"/>
    <property type="project" value="TreeGrafter"/>
</dbReference>
<dbReference type="Gene3D" id="3.40.525.10">
    <property type="entry name" value="CRAL-TRIO lipid binding domain"/>
    <property type="match status" value="1"/>
</dbReference>
<dbReference type="STRING" id="74557.A0A1V9YR41"/>
<dbReference type="CDD" id="cd00170">
    <property type="entry name" value="SEC14"/>
    <property type="match status" value="1"/>
</dbReference>
<dbReference type="EMBL" id="JNBS01003315">
    <property type="protein sequence ID" value="OQR88269.1"/>
    <property type="molecule type" value="Genomic_DNA"/>
</dbReference>
<dbReference type="Pfam" id="PF00650">
    <property type="entry name" value="CRAL_TRIO"/>
    <property type="match status" value="1"/>
</dbReference>
<feature type="domain" description="GOLD" evidence="2">
    <location>
        <begin position="409"/>
        <end position="549"/>
    </location>
</feature>
<dbReference type="InterPro" id="IPR051064">
    <property type="entry name" value="SEC14/CRAL-TRIO_domain"/>
</dbReference>
<protein>
    <recommendedName>
        <fullName evidence="5">CRAL-TRIO domain-containing protein</fullName>
    </recommendedName>
</protein>
<dbReference type="InterPro" id="IPR036273">
    <property type="entry name" value="CRAL/TRIO_N_dom_sf"/>
</dbReference>
<reference evidence="3 4" key="1">
    <citation type="journal article" date="2014" name="Genome Biol. Evol.">
        <title>The secreted proteins of Achlya hypogyna and Thraustotheca clavata identify the ancestral oomycete secretome and reveal gene acquisitions by horizontal gene transfer.</title>
        <authorList>
            <person name="Misner I."/>
            <person name="Blouin N."/>
            <person name="Leonard G."/>
            <person name="Richards T.A."/>
            <person name="Lane C.E."/>
        </authorList>
    </citation>
    <scope>NUCLEOTIDE SEQUENCE [LARGE SCALE GENOMIC DNA]</scope>
    <source>
        <strain evidence="3 4">ATCC 34112</strain>
    </source>
</reference>
<feature type="domain" description="CRAL-TRIO" evidence="1">
    <location>
        <begin position="254"/>
        <end position="428"/>
    </location>
</feature>
<proteinExistence type="predicted"/>
<dbReference type="Proteomes" id="UP000243217">
    <property type="component" value="Unassembled WGS sequence"/>
</dbReference>
<comment type="caution">
    <text evidence="3">The sequence shown here is derived from an EMBL/GenBank/DDBJ whole genome shotgun (WGS) entry which is preliminary data.</text>
</comment>
<dbReference type="PANTHER" id="PTHR23324:SF83">
    <property type="entry name" value="SEC14-LIKE PROTEIN 2"/>
    <property type="match status" value="1"/>
</dbReference>
<dbReference type="PROSITE" id="PS50191">
    <property type="entry name" value="CRAL_TRIO"/>
    <property type="match status" value="1"/>
</dbReference>
<dbReference type="SMART" id="SM00516">
    <property type="entry name" value="SEC14"/>
    <property type="match status" value="1"/>
</dbReference>
<dbReference type="Gene3D" id="2.60.120.680">
    <property type="entry name" value="GOLD domain"/>
    <property type="match status" value="1"/>
</dbReference>
<evidence type="ECO:0000313" key="3">
    <source>
        <dbReference type="EMBL" id="OQR88269.1"/>
    </source>
</evidence>
<dbReference type="PROSITE" id="PS50866">
    <property type="entry name" value="GOLD"/>
    <property type="match status" value="1"/>
</dbReference>
<keyword evidence="4" id="KW-1185">Reference proteome</keyword>
<dbReference type="InterPro" id="IPR009038">
    <property type="entry name" value="GOLD_dom"/>
</dbReference>
<feature type="non-terminal residue" evidence="3">
    <location>
        <position position="1"/>
    </location>
</feature>
<dbReference type="AlphaFoldDB" id="A0A1V9YR41"/>
<accession>A0A1V9YR41</accession>
<name>A0A1V9YR41_9STRA</name>
<dbReference type="PANTHER" id="PTHR23324">
    <property type="entry name" value="SEC14 RELATED PROTEIN"/>
    <property type="match status" value="1"/>
</dbReference>
<dbReference type="SUPFAM" id="SSF52087">
    <property type="entry name" value="CRAL/TRIO domain"/>
    <property type="match status" value="1"/>
</dbReference>
<dbReference type="OrthoDB" id="1434354at2759"/>
<dbReference type="InterPro" id="IPR036865">
    <property type="entry name" value="CRAL-TRIO_dom_sf"/>
</dbReference>
<dbReference type="SUPFAM" id="SSF46938">
    <property type="entry name" value="CRAL/TRIO N-terminal domain"/>
    <property type="match status" value="1"/>
</dbReference>
<evidence type="ECO:0000259" key="2">
    <source>
        <dbReference type="PROSITE" id="PS50866"/>
    </source>
</evidence>
<evidence type="ECO:0000259" key="1">
    <source>
        <dbReference type="PROSITE" id="PS50191"/>
    </source>
</evidence>
<sequence>VHNEMIRENSKKKVSELMEVERSRRLSEERLAHVHNEMFREQAKKDAIEATDGEKARRVSNSNMAELQSQLNRRKSIDIAIQLAEEERECRMKEDHEKKVSLQQREAMAMQTESVEQSTMSFEHETSKIYCSNDESKSINDVISTTTALPTLPEPAPIPLILPELPVASANPELEKRLLHELQIQFKDSLPPCDPETEAMRNVRMLRFLRGHSSNVKLAAERYSSMLQLRQKYNLDQIRENIVLGNMTAADFPYAEKIKRFLPAVSAYDIMDPNHNVYCFEKVGAYDIHGFMVNVNDEEWMVYILHEMEHRAVTLDKLSVQNRTMIRCNVLRDLSGFSLTRITRSGLQRLQNVLSLASTCYPETIKRTVFFNTPWIFDTLWKAVKMWLNDAQREKIIFLKRGEFEALKQVCPFEKLPILMGGNNPSIVIPNTGLLGKDSYGLLRENGATEADIRPRDSLQVPFRINSNDTLCWEFSVFAYDVDFFIKFRTQGDGGAEEQTVEGWEKMRVVHGQVEVGSWTAPAGGAVVLCWDNSFSWTRGKTICYKASVAKGTEDSNAIDISGHNAL</sequence>
<evidence type="ECO:0000313" key="4">
    <source>
        <dbReference type="Proteomes" id="UP000243217"/>
    </source>
</evidence>
<evidence type="ECO:0008006" key="5">
    <source>
        <dbReference type="Google" id="ProtNLM"/>
    </source>
</evidence>